<evidence type="ECO:0000313" key="3">
    <source>
        <dbReference type="Proteomes" id="UP000216681"/>
    </source>
</evidence>
<comment type="caution">
    <text evidence="2">The sequence shown here is derived from an EMBL/GenBank/DDBJ whole genome shotgun (WGS) entry which is preliminary data.</text>
</comment>
<keyword evidence="1" id="KW-1133">Transmembrane helix</keyword>
<organism evidence="2 3">
    <name type="scientific">Limosilactobacillus reuteri</name>
    <name type="common">Lactobacillus reuteri</name>
    <dbReference type="NCBI Taxonomy" id="1598"/>
    <lineage>
        <taxon>Bacteria</taxon>
        <taxon>Bacillati</taxon>
        <taxon>Bacillota</taxon>
        <taxon>Bacilli</taxon>
        <taxon>Lactobacillales</taxon>
        <taxon>Lactobacillaceae</taxon>
        <taxon>Limosilactobacillus</taxon>
    </lineage>
</organism>
<dbReference type="AlphaFoldDB" id="A0AB73Q2F3"/>
<reference evidence="2 3" key="2">
    <citation type="submission" date="2017-09" db="EMBL/GenBank/DDBJ databases">
        <title>Tripartite evolution among Lactobacillus johnsonii, Lactobacillus taiwanensis, Lactobacillus reuteri and their rodent host.</title>
        <authorList>
            <person name="Wang T."/>
            <person name="Knowles S."/>
            <person name="Cheng C."/>
        </authorList>
    </citation>
    <scope>NUCLEOTIDE SEQUENCE [LARGE SCALE GENOMIC DNA]</scope>
    <source>
        <strain evidence="2 3">105n</strain>
    </source>
</reference>
<keyword evidence="1" id="KW-0812">Transmembrane</keyword>
<proteinExistence type="predicted"/>
<evidence type="ECO:0000313" key="2">
    <source>
        <dbReference type="EMBL" id="OYS93255.1"/>
    </source>
</evidence>
<protein>
    <submittedName>
        <fullName evidence="2">Uncharacterized protein</fullName>
    </submittedName>
</protein>
<dbReference type="EMBL" id="NGPX01000034">
    <property type="protein sequence ID" value="OYS93255.1"/>
    <property type="molecule type" value="Genomic_DNA"/>
</dbReference>
<gene>
    <name evidence="2" type="ORF">CBG15_06790</name>
</gene>
<feature type="transmembrane region" description="Helical" evidence="1">
    <location>
        <begin position="18"/>
        <end position="38"/>
    </location>
</feature>
<name>A0AB73Q2F3_LIMRT</name>
<dbReference type="Proteomes" id="UP000216681">
    <property type="component" value="Unassembled WGS sequence"/>
</dbReference>
<reference evidence="2 3" key="1">
    <citation type="submission" date="2017-05" db="EMBL/GenBank/DDBJ databases">
        <authorList>
            <person name="Lin X.B."/>
            <person name="Stothard P."/>
            <person name="Tasseva G."/>
            <person name="Walter J."/>
        </authorList>
    </citation>
    <scope>NUCLEOTIDE SEQUENCE [LARGE SCALE GENOMIC DNA]</scope>
    <source>
        <strain evidence="2 3">105n</strain>
    </source>
</reference>
<keyword evidence="1" id="KW-0472">Membrane</keyword>
<evidence type="ECO:0000256" key="1">
    <source>
        <dbReference type="SAM" id="Phobius"/>
    </source>
</evidence>
<sequence length="233" mass="27617">MIIIINIEEVVKLLNNQIIIAWAPISISVLSIIIAGFNHHTDRKLSKRNFENTKEMKDWQREFDIYKEKVKQQEKESNLLLKKIESRSIIAPYFNLILDNSKLRLSKQNKIIGISLVNIGKESATNVSLCKWDKEEGMDNYFVTTPIKHYNHYVHKYLDKTYAMPRDKIYLEVIVDDNNEIIRNQVQFKVQYSDLIGRTYEQEFKFGYGNDRYNKGFDIENYSRVPKLIKDIE</sequence>
<accession>A0AB73Q2F3</accession>